<dbReference type="EC" id="1.1.1.234" evidence="5"/>
<protein>
    <recommendedName>
        <fullName evidence="7">Flavanone 4-reductase</fullName>
        <ecNumber evidence="6">1.1.1.219</ecNumber>
        <ecNumber evidence="5">1.1.1.234</ecNumber>
    </recommendedName>
</protein>
<evidence type="ECO:0000256" key="2">
    <source>
        <dbReference type="ARBA" id="ARBA00023002"/>
    </source>
</evidence>
<evidence type="ECO:0000313" key="11">
    <source>
        <dbReference type="EMBL" id="KAB8437449.1"/>
    </source>
</evidence>
<evidence type="ECO:0000256" key="3">
    <source>
        <dbReference type="ARBA" id="ARBA00023241"/>
    </source>
</evidence>
<organism evidence="11 12">
    <name type="scientific">Carpinus fangiana</name>
    <dbReference type="NCBI Taxonomy" id="176857"/>
    <lineage>
        <taxon>Eukaryota</taxon>
        <taxon>Viridiplantae</taxon>
        <taxon>Streptophyta</taxon>
        <taxon>Embryophyta</taxon>
        <taxon>Tracheophyta</taxon>
        <taxon>Spermatophyta</taxon>
        <taxon>Magnoliopsida</taxon>
        <taxon>eudicotyledons</taxon>
        <taxon>Gunneridae</taxon>
        <taxon>Pentapetalae</taxon>
        <taxon>rosids</taxon>
        <taxon>fabids</taxon>
        <taxon>Fagales</taxon>
        <taxon>Betulaceae</taxon>
        <taxon>Carpinus</taxon>
    </lineage>
</organism>
<evidence type="ECO:0000259" key="10">
    <source>
        <dbReference type="Pfam" id="PF01370"/>
    </source>
</evidence>
<dbReference type="FunFam" id="3.40.50.720:FF:000336">
    <property type="entry name" value="Aldehyde reductase"/>
    <property type="match status" value="1"/>
</dbReference>
<dbReference type="Proteomes" id="UP000327013">
    <property type="component" value="Unassembled WGS sequence"/>
</dbReference>
<evidence type="ECO:0000313" key="12">
    <source>
        <dbReference type="Proteomes" id="UP000327013"/>
    </source>
</evidence>
<dbReference type="SUPFAM" id="SSF51735">
    <property type="entry name" value="NAD(P)-binding Rossmann-fold domains"/>
    <property type="match status" value="1"/>
</dbReference>
<evidence type="ECO:0000256" key="1">
    <source>
        <dbReference type="ARBA" id="ARBA00022857"/>
    </source>
</evidence>
<feature type="domain" description="NAD-dependent epimerase/dehydratase" evidence="10">
    <location>
        <begin position="12"/>
        <end position="255"/>
    </location>
</feature>
<evidence type="ECO:0000256" key="6">
    <source>
        <dbReference type="ARBA" id="ARBA00039057"/>
    </source>
</evidence>
<keyword evidence="12" id="KW-1185">Reference proteome</keyword>
<dbReference type="OrthoDB" id="685973at2759"/>
<comment type="catalytic activity">
    <reaction evidence="8">
        <text>(2S)-flavan-4-ol + NADP(+) = (2S)-flavanone + NADPH + H(+)</text>
        <dbReference type="Rhea" id="RHEA:11228"/>
        <dbReference type="ChEBI" id="CHEBI:15378"/>
        <dbReference type="ChEBI" id="CHEBI:15605"/>
        <dbReference type="ChEBI" id="CHEBI:15606"/>
        <dbReference type="ChEBI" id="CHEBI:57783"/>
        <dbReference type="ChEBI" id="CHEBI:58349"/>
        <dbReference type="EC" id="1.1.1.234"/>
    </reaction>
</comment>
<evidence type="ECO:0000256" key="9">
    <source>
        <dbReference type="ARBA" id="ARBA00049132"/>
    </source>
</evidence>
<accession>A0A5N6L039</accession>
<keyword evidence="1" id="KW-0521">NADP</keyword>
<dbReference type="Pfam" id="PF01370">
    <property type="entry name" value="Epimerase"/>
    <property type="match status" value="1"/>
</dbReference>
<sequence>MATPSDNSGTTVLVTGGSGFVGSWVVHQLLQQGYTVRTTVRSLSREEAVRSWVIDSSTPNARLTFHAADLEKDEGWAEACAGSDYVLHVASPFPATQPKNPDDLIRPARDGTLRALRFAKAAGVRRVVVTSSFAAIGYGHENHDKPFDETVWTNADSPTVSAYARSKTIAEKCAWDWLAKEGGSLELATINPVGIFGPSLGFADKKNIVTSLEIIRRVAVGGLPAAPKIAFGAVDVRDVAQLHILAMTSPQAAGERYLAVSDDGKFISLQDVGGALGKTIRTLPDWVVRFGALFSAELKGLTGELGHSKTSTNLKAREAFGHTFISWKESVQASEKSLKDLAVI</sequence>
<evidence type="ECO:0000256" key="5">
    <source>
        <dbReference type="ARBA" id="ARBA00039055"/>
    </source>
</evidence>
<proteinExistence type="inferred from homology"/>
<comment type="similarity">
    <text evidence="4">Belongs to the NAD(P)-dependent epimerase/dehydratase family. Dihydroflavonol-4-reductase subfamily.</text>
</comment>
<dbReference type="GO" id="GO:0047890">
    <property type="term" value="F:flavanone 4-reductase activity"/>
    <property type="evidence" value="ECO:0007669"/>
    <property type="project" value="UniProtKB-EC"/>
</dbReference>
<evidence type="ECO:0000256" key="7">
    <source>
        <dbReference type="ARBA" id="ARBA00042087"/>
    </source>
</evidence>
<dbReference type="PANTHER" id="PTHR10366:SF564">
    <property type="entry name" value="STEROL-4-ALPHA-CARBOXYLATE 3-DEHYDROGENASE, DECARBOXYLATING"/>
    <property type="match status" value="1"/>
</dbReference>
<reference evidence="11 12" key="1">
    <citation type="submission" date="2019-06" db="EMBL/GenBank/DDBJ databases">
        <title>A chromosomal-level reference genome of Carpinus fangiana (Coryloideae, Betulaceae).</title>
        <authorList>
            <person name="Yang X."/>
            <person name="Wang Z."/>
            <person name="Zhang L."/>
            <person name="Hao G."/>
            <person name="Liu J."/>
            <person name="Yang Y."/>
        </authorList>
    </citation>
    <scope>NUCLEOTIDE SEQUENCE [LARGE SCALE GENOMIC DNA]</scope>
    <source>
        <strain evidence="11">Cfa_2016G</strain>
        <tissue evidence="11">Leaf</tissue>
    </source>
</reference>
<name>A0A5N6L039_9ROSI</name>
<comment type="catalytic activity">
    <reaction evidence="9">
        <text>a (2R,3S,4S)-leucoanthocyanidin + NADP(+) = a (2R,3R)-dihydroflavonol + NADPH + H(+)</text>
        <dbReference type="Rhea" id="RHEA:54444"/>
        <dbReference type="ChEBI" id="CHEBI:15378"/>
        <dbReference type="ChEBI" id="CHEBI:57783"/>
        <dbReference type="ChEBI" id="CHEBI:58349"/>
        <dbReference type="ChEBI" id="CHEBI:138176"/>
        <dbReference type="ChEBI" id="CHEBI:138188"/>
        <dbReference type="EC" id="1.1.1.219"/>
    </reaction>
</comment>
<dbReference type="InterPro" id="IPR050425">
    <property type="entry name" value="NAD(P)_dehydrat-like"/>
</dbReference>
<gene>
    <name evidence="11" type="ORF">FH972_025127</name>
</gene>
<dbReference type="CDD" id="cd05227">
    <property type="entry name" value="AR_SDR_e"/>
    <property type="match status" value="1"/>
</dbReference>
<dbReference type="InterPro" id="IPR001509">
    <property type="entry name" value="Epimerase_deHydtase"/>
</dbReference>
<keyword evidence="2" id="KW-0560">Oxidoreductase</keyword>
<dbReference type="EC" id="1.1.1.219" evidence="6"/>
<dbReference type="GO" id="GO:0009813">
    <property type="term" value="P:flavonoid biosynthetic process"/>
    <property type="evidence" value="ECO:0007669"/>
    <property type="project" value="UniProtKB-KW"/>
</dbReference>
<dbReference type="InterPro" id="IPR036291">
    <property type="entry name" value="NAD(P)-bd_dom_sf"/>
</dbReference>
<dbReference type="GO" id="GO:0045552">
    <property type="term" value="F:dihydroflavanol 4-reductase activity"/>
    <property type="evidence" value="ECO:0007669"/>
    <property type="project" value="UniProtKB-EC"/>
</dbReference>
<dbReference type="AlphaFoldDB" id="A0A5N6L039"/>
<dbReference type="Gene3D" id="3.40.50.720">
    <property type="entry name" value="NAD(P)-binding Rossmann-like Domain"/>
    <property type="match status" value="1"/>
</dbReference>
<dbReference type="PANTHER" id="PTHR10366">
    <property type="entry name" value="NAD DEPENDENT EPIMERASE/DEHYDRATASE"/>
    <property type="match status" value="1"/>
</dbReference>
<evidence type="ECO:0000256" key="8">
    <source>
        <dbReference type="ARBA" id="ARBA00048870"/>
    </source>
</evidence>
<dbReference type="EMBL" id="VIBQ01000036">
    <property type="protein sequence ID" value="KAB8437449.1"/>
    <property type="molecule type" value="Genomic_DNA"/>
</dbReference>
<keyword evidence="3" id="KW-0284">Flavonoid biosynthesis</keyword>
<evidence type="ECO:0000256" key="4">
    <source>
        <dbReference type="ARBA" id="ARBA00023445"/>
    </source>
</evidence>
<comment type="caution">
    <text evidence="11">The sequence shown here is derived from an EMBL/GenBank/DDBJ whole genome shotgun (WGS) entry which is preliminary data.</text>
</comment>